<dbReference type="Pfam" id="PF14125">
    <property type="entry name" value="DUF4292"/>
    <property type="match status" value="1"/>
</dbReference>
<dbReference type="InterPro" id="IPR025634">
    <property type="entry name" value="DUF4292"/>
</dbReference>
<gene>
    <name evidence="1" type="ORF">WG950_10580</name>
</gene>
<dbReference type="PROSITE" id="PS51257">
    <property type="entry name" value="PROKAR_LIPOPROTEIN"/>
    <property type="match status" value="1"/>
</dbReference>
<protein>
    <submittedName>
        <fullName evidence="1">DUF4292 domain-containing protein</fullName>
    </submittedName>
</protein>
<proteinExistence type="predicted"/>
<evidence type="ECO:0000313" key="1">
    <source>
        <dbReference type="EMBL" id="WYW54973.1"/>
    </source>
</evidence>
<sequence length="256" mass="29222">MRYLKYVLILTLVFTACKSKKLVLDANVKAKEISANKVVRKHVAANFKKETIDAKFKANFNDGKTKQSITVYLKITKDKEIFLKGTKFITVFKAKITPTSIAYYSPYAKNYFEGDFKMLKKILGTEINFEQLQSLFLGQAMLNLKKNKQSVEIVNNSYVLSPVVKDVVVNVFTAVNPNHFKLDFQAITSPLKKENLKIKYPSYKLIDNTVFPSEINITAKQINKTTKIDFTLKSVEFNTALNTSFSLPKGYKRINL</sequence>
<dbReference type="EMBL" id="CP150496">
    <property type="protein sequence ID" value="WYW54973.1"/>
    <property type="molecule type" value="Genomic_DNA"/>
</dbReference>
<accession>A0ABZ2TPC6</accession>
<dbReference type="RefSeq" id="WP_340932214.1">
    <property type="nucleotide sequence ID" value="NZ_CP150496.1"/>
</dbReference>
<reference evidence="1 2" key="1">
    <citation type="submission" date="2024-03" db="EMBL/GenBank/DDBJ databases">
        <authorList>
            <person name="Cao K."/>
        </authorList>
    </citation>
    <scope>NUCLEOTIDE SEQUENCE [LARGE SCALE GENOMIC DNA]</scope>
    <source>
        <strain evidence="1 2">MCCC 1K00696</strain>
    </source>
</reference>
<evidence type="ECO:0000313" key="2">
    <source>
        <dbReference type="Proteomes" id="UP001491088"/>
    </source>
</evidence>
<organism evidence="1 2">
    <name type="scientific">Polaribacter marinaquae</name>
    <dbReference type="NCBI Taxonomy" id="1642819"/>
    <lineage>
        <taxon>Bacteria</taxon>
        <taxon>Pseudomonadati</taxon>
        <taxon>Bacteroidota</taxon>
        <taxon>Flavobacteriia</taxon>
        <taxon>Flavobacteriales</taxon>
        <taxon>Flavobacteriaceae</taxon>
    </lineage>
</organism>
<name>A0ABZ2TPC6_9FLAO</name>
<keyword evidence="2" id="KW-1185">Reference proteome</keyword>
<dbReference type="Gene3D" id="2.50.20.10">
    <property type="entry name" value="Lipoprotein localisation LolA/LolB/LppX"/>
    <property type="match status" value="1"/>
</dbReference>
<dbReference type="Proteomes" id="UP001491088">
    <property type="component" value="Chromosome"/>
</dbReference>